<dbReference type="KEGG" id="hma:pNG1006"/>
<geneLocation type="plasmid" evidence="5">
    <name>phma33</name>
</geneLocation>
<dbReference type="Proteomes" id="UP000001169">
    <property type="component" value="Plasmid pNG100"/>
</dbReference>
<sequence length="181" mass="20367">MTESQTNPEDDSDDGDATVQLGARVDKDLAELVKGLVKHKHAKIRGPLGRSYEKALEYYIGVHLFQHPDDLEVIAEASDIEDKERAVERLREAIDNVGPDLTGVKQALEDPQREQVHHTEQPAGRGLSVPQAETQSMVLSEQKEWEQSSVRRSVLGEDMSMEDETLDRIAERVAEKLENRD</sequence>
<geneLocation type="plasmid" evidence="3">
    <name>pHMA33</name>
</geneLocation>
<keyword evidence="4" id="KW-1185">Reference proteome</keyword>
<dbReference type="AlphaFoldDB" id="Q5V860"/>
<dbReference type="Proteomes" id="UP000298722">
    <property type="component" value="Plasmid pHMA33"/>
</dbReference>
<evidence type="ECO:0000256" key="1">
    <source>
        <dbReference type="SAM" id="MobiDB-lite"/>
    </source>
</evidence>
<reference evidence="2 4" key="1">
    <citation type="journal article" date="2004" name="Genome Res.">
        <title>Genome sequence of Haloarcula marismortui: a halophilic archaeon from the Dead Sea.</title>
        <authorList>
            <person name="Baliga N.S."/>
            <person name="Bonneau R."/>
            <person name="Facciotti M.T."/>
            <person name="Pan M."/>
            <person name="Glusman G."/>
            <person name="Deutsch E.W."/>
            <person name="Shannon P."/>
            <person name="Chiu Y."/>
            <person name="Weng R.S."/>
            <person name="Gan R.R."/>
            <person name="Hung P."/>
            <person name="Date S.V."/>
            <person name="Marcotte E."/>
            <person name="Hood L."/>
            <person name="Ng W.V."/>
        </authorList>
    </citation>
    <scope>NUCLEOTIDE SEQUENCE [LARGE SCALE GENOMIC DNA]</scope>
    <source>
        <strain evidence="2">ATCC 43049</strain>
        <strain evidence="4">ATCC 43049 / DSM 3752 / JCM 8966 / VKM B-1809</strain>
        <plasmid evidence="4">Plasmid pNG100</plasmid>
        <plasmid evidence="2">pNG100</plasmid>
    </source>
</reference>
<feature type="region of interest" description="Disordered" evidence="1">
    <location>
        <begin position="110"/>
        <end position="167"/>
    </location>
</feature>
<name>Q5V860_HALMA</name>
<organism evidence="2 4">
    <name type="scientific">Haloarcula marismortui (strain ATCC 43049 / DSM 3752 / JCM 8966 / VKM B-1809)</name>
    <name type="common">Halobacterium marismortui</name>
    <dbReference type="NCBI Taxonomy" id="272569"/>
    <lineage>
        <taxon>Archaea</taxon>
        <taxon>Methanobacteriati</taxon>
        <taxon>Methanobacteriota</taxon>
        <taxon>Stenosarchaea group</taxon>
        <taxon>Halobacteria</taxon>
        <taxon>Halobacteriales</taxon>
        <taxon>Haloarculaceae</taxon>
        <taxon>Haloarcula</taxon>
    </lineage>
</organism>
<geneLocation type="plasmid" evidence="2 4">
    <name>pNG100</name>
</geneLocation>
<evidence type="ECO:0000313" key="2">
    <source>
        <dbReference type="EMBL" id="AAV44264.1"/>
    </source>
</evidence>
<dbReference type="PATRIC" id="fig|272569.17.peg.4"/>
<evidence type="ECO:0000313" key="5">
    <source>
        <dbReference type="Proteomes" id="UP000298722"/>
    </source>
</evidence>
<feature type="region of interest" description="Disordered" evidence="1">
    <location>
        <begin position="1"/>
        <end position="21"/>
    </location>
</feature>
<dbReference type="EMBL" id="CP039133">
    <property type="protein sequence ID" value="QCP89413.1"/>
    <property type="molecule type" value="Genomic_DNA"/>
</dbReference>
<dbReference type="EnsemblBacteria" id="AAV44264">
    <property type="protein sequence ID" value="AAV44264"/>
    <property type="gene ID" value="pNG1006"/>
</dbReference>
<evidence type="ECO:0000313" key="3">
    <source>
        <dbReference type="EMBL" id="QCP89413.1"/>
    </source>
</evidence>
<reference evidence="3 5" key="2">
    <citation type="submission" date="2019-04" db="EMBL/GenBank/DDBJ databases">
        <title>Methylomes of two halophilic Archaea, Haloarcula marismortui and Haloferax mediterranei.</title>
        <authorList>
            <person name="DasSarma S."/>
            <person name="DasSarma P."/>
            <person name="DasSarma S."/>
            <person name="Fomenkov A."/>
            <person name="Vincze T."/>
            <person name="Anton B.P."/>
            <person name="Roberts R.J."/>
        </authorList>
    </citation>
    <scope>NUCLEOTIDE SEQUENCE [LARGE SCALE GENOMIC DNA]</scope>
    <source>
        <strain evidence="3 5">ATCC 43049</strain>
        <plasmid evidence="5">phma33</plasmid>
        <plasmid evidence="3">pHMA33</plasmid>
    </source>
</reference>
<dbReference type="EMBL" id="AY596290">
    <property type="protein sequence ID" value="AAV44264.1"/>
    <property type="molecule type" value="Genomic_DNA"/>
</dbReference>
<dbReference type="HOGENOM" id="CLU_1485855_0_0_2"/>
<dbReference type="GeneID" id="40150552"/>
<evidence type="ECO:0000313" key="4">
    <source>
        <dbReference type="Proteomes" id="UP000001169"/>
    </source>
</evidence>
<feature type="compositionally biased region" description="Basic and acidic residues" evidence="1">
    <location>
        <begin position="110"/>
        <end position="120"/>
    </location>
</feature>
<gene>
    <name evidence="2" type="ordered locus">pNG1006</name>
    <name evidence="3" type="ORF">E6P14_00315</name>
</gene>
<protein>
    <submittedName>
        <fullName evidence="2">Uncharacterized protein</fullName>
    </submittedName>
</protein>
<dbReference type="RefSeq" id="WP_011222118.1">
    <property type="nucleotide sequence ID" value="NC_006389.1"/>
</dbReference>
<keyword evidence="2" id="KW-0614">Plasmid</keyword>
<proteinExistence type="predicted"/>
<accession>Q5V860</accession>